<feature type="domain" description="F-box" evidence="2">
    <location>
        <begin position="33"/>
        <end position="67"/>
    </location>
</feature>
<dbReference type="InterPro" id="IPR005174">
    <property type="entry name" value="KIB1-4_b-propeller"/>
</dbReference>
<gene>
    <name evidence="4" type="ORF">SHERM_08809</name>
</gene>
<evidence type="ECO:0000259" key="3">
    <source>
        <dbReference type="Pfam" id="PF03478"/>
    </source>
</evidence>
<dbReference type="PANTHER" id="PTHR33127">
    <property type="entry name" value="TRANSMEMBRANE PROTEIN"/>
    <property type="match status" value="1"/>
</dbReference>
<dbReference type="CDD" id="cd09917">
    <property type="entry name" value="F-box_SF"/>
    <property type="match status" value="1"/>
</dbReference>
<evidence type="ECO:0000256" key="1">
    <source>
        <dbReference type="SAM" id="Phobius"/>
    </source>
</evidence>
<dbReference type="InterPro" id="IPR036047">
    <property type="entry name" value="F-box-like_dom_sf"/>
</dbReference>
<accession>A0A9N7RSM3</accession>
<feature type="domain" description="KIB1-4 beta-propeller" evidence="3">
    <location>
        <begin position="89"/>
        <end position="307"/>
    </location>
</feature>
<dbReference type="EMBL" id="CACSLK010034598">
    <property type="protein sequence ID" value="CAA0842955.1"/>
    <property type="molecule type" value="Genomic_DNA"/>
</dbReference>
<dbReference type="AlphaFoldDB" id="A0A9N7RSM3"/>
<name>A0A9N7RSM3_STRHE</name>
<feature type="transmembrane region" description="Helical" evidence="1">
    <location>
        <begin position="160"/>
        <end position="181"/>
    </location>
</feature>
<keyword evidence="5" id="KW-1185">Reference proteome</keyword>
<organism evidence="4 5">
    <name type="scientific">Striga hermonthica</name>
    <name type="common">Purple witchweed</name>
    <name type="synonym">Buchnera hermonthica</name>
    <dbReference type="NCBI Taxonomy" id="68872"/>
    <lineage>
        <taxon>Eukaryota</taxon>
        <taxon>Viridiplantae</taxon>
        <taxon>Streptophyta</taxon>
        <taxon>Embryophyta</taxon>
        <taxon>Tracheophyta</taxon>
        <taxon>Spermatophyta</taxon>
        <taxon>Magnoliopsida</taxon>
        <taxon>eudicotyledons</taxon>
        <taxon>Gunneridae</taxon>
        <taxon>Pentapetalae</taxon>
        <taxon>asterids</taxon>
        <taxon>lamiids</taxon>
        <taxon>Lamiales</taxon>
        <taxon>Orobanchaceae</taxon>
        <taxon>Buchnereae</taxon>
        <taxon>Striga</taxon>
    </lineage>
</organism>
<protein>
    <submittedName>
        <fullName evidence="4">F-box protein</fullName>
    </submittedName>
</protein>
<evidence type="ECO:0000313" key="4">
    <source>
        <dbReference type="EMBL" id="CAA0842955.1"/>
    </source>
</evidence>
<proteinExistence type="predicted"/>
<dbReference type="PANTHER" id="PTHR33127:SF5">
    <property type="entry name" value="TRANSMEMBRANE PROTEIN"/>
    <property type="match status" value="1"/>
</dbReference>
<dbReference type="Pfam" id="PF00646">
    <property type="entry name" value="F-box"/>
    <property type="match status" value="1"/>
</dbReference>
<dbReference type="SUPFAM" id="SSF81383">
    <property type="entry name" value="F-box domain"/>
    <property type="match status" value="1"/>
</dbReference>
<dbReference type="OrthoDB" id="1863935at2759"/>
<evidence type="ECO:0000259" key="2">
    <source>
        <dbReference type="Pfam" id="PF00646"/>
    </source>
</evidence>
<dbReference type="Proteomes" id="UP001153555">
    <property type="component" value="Unassembled WGS sequence"/>
</dbReference>
<evidence type="ECO:0000313" key="5">
    <source>
        <dbReference type="Proteomes" id="UP001153555"/>
    </source>
</evidence>
<keyword evidence="1" id="KW-1133">Transmembrane helix</keyword>
<keyword evidence="1" id="KW-0812">Transmembrane</keyword>
<keyword evidence="1" id="KW-0472">Membrane</keyword>
<dbReference type="Pfam" id="PF03478">
    <property type="entry name" value="Beta-prop_KIB1-4"/>
    <property type="match status" value="1"/>
</dbReference>
<sequence>MARVRVRRAKKIRTLANITRRDDERQEREERGLPPEILELIMSRLNLLENIRASAVSTRWLASAVSVRRTKPHPFLVHIPKRGDYFELYDPSASISYLCEFPEIRNSRVLYSNDGWLLLNHPFTLTLFFFSPFERATRPIPRPWATRSMPLSTAFTSTPYSTSLIVFTISQTILNITIAFWRLGWEQWKIITFARPLHHFYSAWVQIVYSSGCFYCLSLQGQLGVFDPVTFTWSVRNIVPPICLGVQVLGNPWRARFMAELAGELYVVCTGPGPGPVVYRVGWENGKEWLPLGGSLEGVALFVNGLRSLAKVDVAMPTAGRIVFSKVKFHGARCVMYSPGQKRYYPDSKMRLDWSKEEPHRNIWIDRPENIEECI</sequence>
<reference evidence="4" key="1">
    <citation type="submission" date="2019-12" db="EMBL/GenBank/DDBJ databases">
        <authorList>
            <person name="Scholes J."/>
        </authorList>
    </citation>
    <scope>NUCLEOTIDE SEQUENCE</scope>
</reference>
<dbReference type="InterPro" id="IPR001810">
    <property type="entry name" value="F-box_dom"/>
</dbReference>
<comment type="caution">
    <text evidence="4">The sequence shown here is derived from an EMBL/GenBank/DDBJ whole genome shotgun (WGS) entry which is preliminary data.</text>
</comment>